<proteinExistence type="predicted"/>
<sequence>MKEQIIGRAFSEDSSSHTLRRVHQWACMMGGDQQLVPFTGQFESVKIVTFYLERKATLKDDQVGGFRNSLLHLRYR</sequence>
<gene>
    <name evidence="1" type="ORF">OFLC_LOCUS7879</name>
</gene>
<evidence type="ECO:0000313" key="1">
    <source>
        <dbReference type="EMBL" id="VDO52972.1"/>
    </source>
</evidence>
<accession>A0A183HK67</accession>
<dbReference type="EMBL" id="UZAJ01008528">
    <property type="protein sequence ID" value="VDO52972.1"/>
    <property type="molecule type" value="Genomic_DNA"/>
</dbReference>
<evidence type="ECO:0000313" key="2">
    <source>
        <dbReference type="Proteomes" id="UP000267606"/>
    </source>
</evidence>
<reference evidence="3" key="1">
    <citation type="submission" date="2016-06" db="UniProtKB">
        <authorList>
            <consortium name="WormBaseParasite"/>
        </authorList>
    </citation>
    <scope>IDENTIFICATION</scope>
</reference>
<name>A0A183HK67_9BILA</name>
<evidence type="ECO:0000313" key="3">
    <source>
        <dbReference type="WBParaSite" id="OFLC_0000787801-mRNA-1"/>
    </source>
</evidence>
<dbReference type="WBParaSite" id="OFLC_0000787801-mRNA-1">
    <property type="protein sequence ID" value="OFLC_0000787801-mRNA-1"/>
    <property type="gene ID" value="OFLC_0000787801"/>
</dbReference>
<keyword evidence="2" id="KW-1185">Reference proteome</keyword>
<reference evidence="1 2" key="2">
    <citation type="submission" date="2018-11" db="EMBL/GenBank/DDBJ databases">
        <authorList>
            <consortium name="Pathogen Informatics"/>
        </authorList>
    </citation>
    <scope>NUCLEOTIDE SEQUENCE [LARGE SCALE GENOMIC DNA]</scope>
</reference>
<organism evidence="3">
    <name type="scientific">Onchocerca flexuosa</name>
    <dbReference type="NCBI Taxonomy" id="387005"/>
    <lineage>
        <taxon>Eukaryota</taxon>
        <taxon>Metazoa</taxon>
        <taxon>Ecdysozoa</taxon>
        <taxon>Nematoda</taxon>
        <taxon>Chromadorea</taxon>
        <taxon>Rhabditida</taxon>
        <taxon>Spirurina</taxon>
        <taxon>Spiruromorpha</taxon>
        <taxon>Filarioidea</taxon>
        <taxon>Onchocercidae</taxon>
        <taxon>Onchocerca</taxon>
    </lineage>
</organism>
<protein>
    <submittedName>
        <fullName evidence="1 3">Uncharacterized protein</fullName>
    </submittedName>
</protein>
<dbReference type="AlphaFoldDB" id="A0A183HK67"/>
<dbReference type="Proteomes" id="UP000267606">
    <property type="component" value="Unassembled WGS sequence"/>
</dbReference>